<dbReference type="NCBIfam" id="TIGR02258">
    <property type="entry name" value="2_5_ligase"/>
    <property type="match status" value="1"/>
</dbReference>
<proteinExistence type="inferred from homology"/>
<dbReference type="InterPro" id="IPR004175">
    <property type="entry name" value="RNA_CPDase"/>
</dbReference>
<dbReference type="Gene3D" id="3.90.1140.10">
    <property type="entry name" value="Cyclic phosphodiesterase"/>
    <property type="match status" value="1"/>
</dbReference>
<dbReference type="PANTHER" id="PTHR35561">
    <property type="entry name" value="RNA 2',3'-CYCLIC PHOSPHODIESTERASE"/>
    <property type="match status" value="1"/>
</dbReference>
<dbReference type="GO" id="GO:0004113">
    <property type="term" value="F:2',3'-cyclic-nucleotide 3'-phosphodiesterase activity"/>
    <property type="evidence" value="ECO:0007669"/>
    <property type="project" value="InterPro"/>
</dbReference>
<organism evidence="2">
    <name type="scientific">marine metagenome</name>
    <dbReference type="NCBI Taxonomy" id="408172"/>
    <lineage>
        <taxon>unclassified sequences</taxon>
        <taxon>metagenomes</taxon>
        <taxon>ecological metagenomes</taxon>
    </lineage>
</organism>
<dbReference type="Pfam" id="PF13563">
    <property type="entry name" value="2_5_RNA_ligase2"/>
    <property type="match status" value="1"/>
</dbReference>
<evidence type="ECO:0000256" key="1">
    <source>
        <dbReference type="ARBA" id="ARBA00022801"/>
    </source>
</evidence>
<gene>
    <name evidence="2" type="ORF">METZ01_LOCUS111472</name>
</gene>
<dbReference type="AlphaFoldDB" id="A0A381X246"/>
<dbReference type="PANTHER" id="PTHR35561:SF1">
    <property type="entry name" value="RNA 2',3'-CYCLIC PHOSPHODIESTERASE"/>
    <property type="match status" value="1"/>
</dbReference>
<dbReference type="SUPFAM" id="SSF55144">
    <property type="entry name" value="LigT-like"/>
    <property type="match status" value="1"/>
</dbReference>
<name>A0A381X246_9ZZZZ</name>
<dbReference type="EMBL" id="UINC01013591">
    <property type="protein sequence ID" value="SVA58618.1"/>
    <property type="molecule type" value="Genomic_DNA"/>
</dbReference>
<dbReference type="HAMAP" id="MF_01940">
    <property type="entry name" value="RNA_CPDase"/>
    <property type="match status" value="1"/>
</dbReference>
<dbReference type="InterPro" id="IPR009097">
    <property type="entry name" value="Cyclic_Pdiesterase"/>
</dbReference>
<keyword evidence="1" id="KW-0378">Hydrolase</keyword>
<reference evidence="2" key="1">
    <citation type="submission" date="2018-05" db="EMBL/GenBank/DDBJ databases">
        <authorList>
            <person name="Lanie J.A."/>
            <person name="Ng W.-L."/>
            <person name="Kazmierczak K.M."/>
            <person name="Andrzejewski T.M."/>
            <person name="Davidsen T.M."/>
            <person name="Wayne K.J."/>
            <person name="Tettelin H."/>
            <person name="Glass J.I."/>
            <person name="Rusch D."/>
            <person name="Podicherti R."/>
            <person name="Tsui H.-C.T."/>
            <person name="Winkler M.E."/>
        </authorList>
    </citation>
    <scope>NUCLEOTIDE SEQUENCE</scope>
</reference>
<evidence type="ECO:0008006" key="3">
    <source>
        <dbReference type="Google" id="ProtNLM"/>
    </source>
</evidence>
<dbReference type="GO" id="GO:0008664">
    <property type="term" value="F:RNA 2',3'-cyclic 3'-phosphodiesterase activity"/>
    <property type="evidence" value="ECO:0007669"/>
    <property type="project" value="InterPro"/>
</dbReference>
<protein>
    <recommendedName>
        <fullName evidence="3">Phosphoesterase HXTX domain-containing protein</fullName>
    </recommendedName>
</protein>
<accession>A0A381X246</accession>
<sequence>MPEKLIRTFIAIDTPETVTKVALSLQSSVKVNPKAVRWVRKENIHITLRYIGPTAPGEVDKINRILSEIVGENSDLSLKVSGTGCFPKKERPRILWLGVDGDVAELKLLVEMINSEMDQLGYPQEERNYSPHITIGRIRYPQKVTPDVTDFLSAQYEPISWNIPKIILYQSELLPSGAIYSILGTHNLNPR</sequence>
<evidence type="ECO:0000313" key="2">
    <source>
        <dbReference type="EMBL" id="SVA58618.1"/>
    </source>
</evidence>